<organism evidence="1">
    <name type="scientific">marine sediment metagenome</name>
    <dbReference type="NCBI Taxonomy" id="412755"/>
    <lineage>
        <taxon>unclassified sequences</taxon>
        <taxon>metagenomes</taxon>
        <taxon>ecological metagenomes</taxon>
    </lineage>
</organism>
<sequence length="63" mass="7503">MKVIWQVNDDYVRGSKPHTTTIPDGEFEDGGWKADEEDRKRIIEEHVKDDYDDLGWLIIRIEE</sequence>
<dbReference type="AlphaFoldDB" id="A0A0F9JFP8"/>
<comment type="caution">
    <text evidence="1">The sequence shown here is derived from an EMBL/GenBank/DDBJ whole genome shotgun (WGS) entry which is preliminary data.</text>
</comment>
<dbReference type="EMBL" id="LAZR01011544">
    <property type="protein sequence ID" value="KKM61141.1"/>
    <property type="molecule type" value="Genomic_DNA"/>
</dbReference>
<name>A0A0F9JFP8_9ZZZZ</name>
<evidence type="ECO:0000313" key="1">
    <source>
        <dbReference type="EMBL" id="KKM61141.1"/>
    </source>
</evidence>
<gene>
    <name evidence="1" type="ORF">LCGC14_1534720</name>
</gene>
<proteinExistence type="predicted"/>
<accession>A0A0F9JFP8</accession>
<protein>
    <submittedName>
        <fullName evidence="1">Uncharacterized protein</fullName>
    </submittedName>
</protein>
<reference evidence="1" key="1">
    <citation type="journal article" date="2015" name="Nature">
        <title>Complex archaea that bridge the gap between prokaryotes and eukaryotes.</title>
        <authorList>
            <person name="Spang A."/>
            <person name="Saw J.H."/>
            <person name="Jorgensen S.L."/>
            <person name="Zaremba-Niedzwiedzka K."/>
            <person name="Martijn J."/>
            <person name="Lind A.E."/>
            <person name="van Eijk R."/>
            <person name="Schleper C."/>
            <person name="Guy L."/>
            <person name="Ettema T.J."/>
        </authorList>
    </citation>
    <scope>NUCLEOTIDE SEQUENCE</scope>
</reference>